<protein>
    <submittedName>
        <fullName evidence="12">Rod shape-determining protein MreD</fullName>
    </submittedName>
</protein>
<dbReference type="SUPFAM" id="SSF161070">
    <property type="entry name" value="SNF-like"/>
    <property type="match status" value="1"/>
</dbReference>
<accession>A0A0K0CZ07</accession>
<feature type="transmembrane region" description="Helical" evidence="10">
    <location>
        <begin position="55"/>
        <end position="74"/>
    </location>
</feature>
<evidence type="ECO:0000256" key="8">
    <source>
        <dbReference type="ARBA" id="ARBA00023180"/>
    </source>
</evidence>
<dbReference type="PRINTS" id="PR00176">
    <property type="entry name" value="NANEUSMPORT"/>
</dbReference>
<evidence type="ECO:0000256" key="10">
    <source>
        <dbReference type="SAM" id="Phobius"/>
    </source>
</evidence>
<keyword evidence="9" id="KW-0915">Sodium</keyword>
<keyword evidence="11" id="KW-1185">Reference proteome</keyword>
<keyword evidence="5" id="KW-0769">Symport</keyword>
<dbReference type="STRING" id="6313.A0A0K0CZ07"/>
<dbReference type="InterPro" id="IPR000175">
    <property type="entry name" value="Na/ntran_symport"/>
</dbReference>
<dbReference type="GO" id="GO:0046872">
    <property type="term" value="F:metal ion binding"/>
    <property type="evidence" value="ECO:0007669"/>
    <property type="project" value="UniProtKB-KW"/>
</dbReference>
<comment type="subcellular location">
    <subcellularLocation>
        <location evidence="1">Membrane</location>
        <topology evidence="1">Multi-pass membrane protein</topology>
    </subcellularLocation>
</comment>
<evidence type="ECO:0000256" key="4">
    <source>
        <dbReference type="ARBA" id="ARBA00022692"/>
    </source>
</evidence>
<reference evidence="12" key="2">
    <citation type="submission" date="2017-02" db="UniProtKB">
        <authorList>
            <consortium name="WormBaseParasite"/>
        </authorList>
    </citation>
    <scope>IDENTIFICATION</scope>
</reference>
<dbReference type="GO" id="GO:0015179">
    <property type="term" value="F:L-amino acid transmembrane transporter activity"/>
    <property type="evidence" value="ECO:0007669"/>
    <property type="project" value="TreeGrafter"/>
</dbReference>
<evidence type="ECO:0000256" key="1">
    <source>
        <dbReference type="ARBA" id="ARBA00004141"/>
    </source>
</evidence>
<feature type="transmembrane region" description="Helical" evidence="10">
    <location>
        <begin position="20"/>
        <end position="43"/>
    </location>
</feature>
<keyword evidence="3" id="KW-0813">Transport</keyword>
<dbReference type="WBParaSite" id="ACAC_0000292301-mRNA-1">
    <property type="protein sequence ID" value="ACAC_0000292301-mRNA-1"/>
    <property type="gene ID" value="ACAC_0000292301"/>
</dbReference>
<evidence type="ECO:0000313" key="11">
    <source>
        <dbReference type="Proteomes" id="UP000035642"/>
    </source>
</evidence>
<dbReference type="GO" id="GO:0089718">
    <property type="term" value="P:amino acid import across plasma membrane"/>
    <property type="evidence" value="ECO:0007669"/>
    <property type="project" value="TreeGrafter"/>
</dbReference>
<dbReference type="PANTHER" id="PTHR11616:SF321">
    <property type="entry name" value="SODIUM-DEPENDENT NUTRIENT AMINO ACID TRANSPORTER 1-RELATED"/>
    <property type="match status" value="1"/>
</dbReference>
<evidence type="ECO:0000256" key="2">
    <source>
        <dbReference type="ARBA" id="ARBA00006459"/>
    </source>
</evidence>
<dbReference type="GO" id="GO:0005283">
    <property type="term" value="F:amino acid:sodium symporter activity"/>
    <property type="evidence" value="ECO:0007669"/>
    <property type="project" value="TreeGrafter"/>
</dbReference>
<feature type="binding site" evidence="9">
    <location>
        <position position="41"/>
    </location>
    <ligand>
        <name>Na(+)</name>
        <dbReference type="ChEBI" id="CHEBI:29101"/>
        <label>1</label>
    </ligand>
</feature>
<keyword evidence="4 10" id="KW-0812">Transmembrane</keyword>
<evidence type="ECO:0000313" key="12">
    <source>
        <dbReference type="WBParaSite" id="ACAC_0000292301-mRNA-1"/>
    </source>
</evidence>
<dbReference type="InterPro" id="IPR037272">
    <property type="entry name" value="SNS_sf"/>
</dbReference>
<evidence type="ECO:0000256" key="5">
    <source>
        <dbReference type="ARBA" id="ARBA00022847"/>
    </source>
</evidence>
<dbReference type="Pfam" id="PF00209">
    <property type="entry name" value="SNF"/>
    <property type="match status" value="1"/>
</dbReference>
<keyword evidence="9" id="KW-0479">Metal-binding</keyword>
<feature type="transmembrane region" description="Helical" evidence="10">
    <location>
        <begin position="86"/>
        <end position="111"/>
    </location>
</feature>
<evidence type="ECO:0000256" key="7">
    <source>
        <dbReference type="ARBA" id="ARBA00023136"/>
    </source>
</evidence>
<proteinExistence type="inferred from homology"/>
<keyword evidence="6 10" id="KW-1133">Transmembrane helix</keyword>
<evidence type="ECO:0000256" key="9">
    <source>
        <dbReference type="PIRSR" id="PIRSR600175-1"/>
    </source>
</evidence>
<evidence type="ECO:0000256" key="6">
    <source>
        <dbReference type="ARBA" id="ARBA00022989"/>
    </source>
</evidence>
<organism evidence="11 12">
    <name type="scientific">Angiostrongylus cantonensis</name>
    <name type="common">Rat lungworm</name>
    <dbReference type="NCBI Taxonomy" id="6313"/>
    <lineage>
        <taxon>Eukaryota</taxon>
        <taxon>Metazoa</taxon>
        <taxon>Ecdysozoa</taxon>
        <taxon>Nematoda</taxon>
        <taxon>Chromadorea</taxon>
        <taxon>Rhabditida</taxon>
        <taxon>Rhabditina</taxon>
        <taxon>Rhabditomorpha</taxon>
        <taxon>Strongyloidea</taxon>
        <taxon>Metastrongylidae</taxon>
        <taxon>Angiostrongylus</taxon>
    </lineage>
</organism>
<dbReference type="Proteomes" id="UP000035642">
    <property type="component" value="Unassembled WGS sequence"/>
</dbReference>
<keyword evidence="7 10" id="KW-0472">Membrane</keyword>
<keyword evidence="8" id="KW-0325">Glycoprotein</keyword>
<dbReference type="AlphaFoldDB" id="A0A0K0CZ07"/>
<dbReference type="PROSITE" id="PS50267">
    <property type="entry name" value="NA_NEUROTRAN_SYMP_3"/>
    <property type="match status" value="1"/>
</dbReference>
<name>A0A0K0CZ07_ANGCA</name>
<reference evidence="11" key="1">
    <citation type="submission" date="2012-09" db="EMBL/GenBank/DDBJ databases">
        <authorList>
            <person name="Martin A.A."/>
        </authorList>
    </citation>
    <scope>NUCLEOTIDE SEQUENCE</scope>
</reference>
<dbReference type="PANTHER" id="PTHR11616">
    <property type="entry name" value="SODIUM/CHLORIDE DEPENDENT TRANSPORTER"/>
    <property type="match status" value="1"/>
</dbReference>
<comment type="similarity">
    <text evidence="2">Belongs to the sodium:neurotransmitter symporter (SNF) (TC 2.A.22) family.</text>
</comment>
<sequence length="113" mass="12360">MTVLDPDIGLLLAVLPGGNVGLPLSLGGLAGGMIPPTVWRNLWRFPFLVFRHGGIAFFVPYLVVLIIAALPMFFMELVLGQFSSLAAISVWNVVPLFKGTLLMLLHFLSFLKH</sequence>
<evidence type="ECO:0000256" key="3">
    <source>
        <dbReference type="ARBA" id="ARBA00022448"/>
    </source>
</evidence>
<dbReference type="GO" id="GO:0005886">
    <property type="term" value="C:plasma membrane"/>
    <property type="evidence" value="ECO:0007669"/>
    <property type="project" value="TreeGrafter"/>
</dbReference>